<feature type="compositionally biased region" description="Low complexity" evidence="5">
    <location>
        <begin position="537"/>
        <end position="557"/>
    </location>
</feature>
<dbReference type="GO" id="GO:0003677">
    <property type="term" value="F:DNA binding"/>
    <property type="evidence" value="ECO:0007669"/>
    <property type="project" value="InterPro"/>
</dbReference>
<reference evidence="7 8" key="1">
    <citation type="submission" date="2017-09" db="EMBL/GenBank/DDBJ databases">
        <title>Bacterial strain isolated from the female urinary microbiota.</title>
        <authorList>
            <person name="Thomas-White K."/>
            <person name="Kumar N."/>
            <person name="Forster S."/>
            <person name="Putonti C."/>
            <person name="Lawley T."/>
            <person name="Wolfe A.J."/>
        </authorList>
    </citation>
    <scope>NUCLEOTIDE SEQUENCE [LARGE SCALE GENOMIC DNA]</scope>
    <source>
        <strain evidence="7 8">UMB0834</strain>
    </source>
</reference>
<organism evidence="7 8">
    <name type="scientific">Staphylococcus pettenkoferi</name>
    <dbReference type="NCBI Taxonomy" id="170573"/>
    <lineage>
        <taxon>Bacteria</taxon>
        <taxon>Bacillati</taxon>
        <taxon>Bacillota</taxon>
        <taxon>Bacilli</taxon>
        <taxon>Bacillales</taxon>
        <taxon>Staphylococcaceae</taxon>
        <taxon>Staphylococcus</taxon>
    </lineage>
</organism>
<dbReference type="InterPro" id="IPR027417">
    <property type="entry name" value="P-loop_NTPase"/>
</dbReference>
<keyword evidence="2" id="KW-0547">Nucleotide-binding</keyword>
<dbReference type="GO" id="GO:0005524">
    <property type="term" value="F:ATP binding"/>
    <property type="evidence" value="ECO:0007669"/>
    <property type="project" value="UniProtKB-KW"/>
</dbReference>
<dbReference type="PROSITE" id="PS50893">
    <property type="entry name" value="ABC_TRANSPORTER_2"/>
    <property type="match status" value="2"/>
</dbReference>
<evidence type="ECO:0000256" key="1">
    <source>
        <dbReference type="ARBA" id="ARBA00022737"/>
    </source>
</evidence>
<dbReference type="STRING" id="170573.GCA_001076995_00492"/>
<dbReference type="InterPro" id="IPR017871">
    <property type="entry name" value="ABC_transporter-like_CS"/>
</dbReference>
<dbReference type="InterPro" id="IPR037118">
    <property type="entry name" value="Val-tRNA_synth_C_sf"/>
</dbReference>
<feature type="coiled-coil region" evidence="4">
    <location>
        <begin position="571"/>
        <end position="622"/>
    </location>
</feature>
<dbReference type="FunFam" id="3.40.50.300:FF:000309">
    <property type="entry name" value="ABC transporter ATP-binding protein"/>
    <property type="match status" value="1"/>
</dbReference>
<evidence type="ECO:0000256" key="3">
    <source>
        <dbReference type="ARBA" id="ARBA00022840"/>
    </source>
</evidence>
<dbReference type="Gene3D" id="1.10.287.380">
    <property type="entry name" value="Valyl-tRNA synthetase, C-terminal domain"/>
    <property type="match status" value="1"/>
</dbReference>
<evidence type="ECO:0000256" key="4">
    <source>
        <dbReference type="SAM" id="Coils"/>
    </source>
</evidence>
<dbReference type="Gene3D" id="3.40.50.300">
    <property type="entry name" value="P-loop containing nucleotide triphosphate hydrolases"/>
    <property type="match status" value="2"/>
</dbReference>
<dbReference type="Pfam" id="PF12848">
    <property type="entry name" value="ABC_tran_Xtn"/>
    <property type="match status" value="1"/>
</dbReference>
<protein>
    <submittedName>
        <fullName evidence="7">ABC transporter ATP-binding protein</fullName>
    </submittedName>
</protein>
<dbReference type="RefSeq" id="WP_070503182.1">
    <property type="nucleotide sequence ID" value="NZ_JALCYA010000002.1"/>
</dbReference>
<keyword evidence="3 7" id="KW-0067">ATP-binding</keyword>
<evidence type="ECO:0000313" key="8">
    <source>
        <dbReference type="Proteomes" id="UP000235748"/>
    </source>
</evidence>
<feature type="domain" description="ABC transporter" evidence="6">
    <location>
        <begin position="4"/>
        <end position="254"/>
    </location>
</feature>
<dbReference type="SMART" id="SM00382">
    <property type="entry name" value="AAA"/>
    <property type="match status" value="2"/>
</dbReference>
<accession>A0A2N6QLR3</accession>
<evidence type="ECO:0000256" key="5">
    <source>
        <dbReference type="SAM" id="MobiDB-lite"/>
    </source>
</evidence>
<evidence type="ECO:0000313" key="7">
    <source>
        <dbReference type="EMBL" id="PMC20585.1"/>
    </source>
</evidence>
<dbReference type="Pfam" id="PF00005">
    <property type="entry name" value="ABC_tran"/>
    <property type="match status" value="2"/>
</dbReference>
<evidence type="ECO:0000259" key="6">
    <source>
        <dbReference type="PROSITE" id="PS50893"/>
    </source>
</evidence>
<keyword evidence="1" id="KW-0677">Repeat</keyword>
<feature type="domain" description="ABC transporter" evidence="6">
    <location>
        <begin position="319"/>
        <end position="537"/>
    </location>
</feature>
<dbReference type="SUPFAM" id="SSF52540">
    <property type="entry name" value="P-loop containing nucleoside triphosphate hydrolases"/>
    <property type="match status" value="2"/>
</dbReference>
<feature type="region of interest" description="Disordered" evidence="5">
    <location>
        <begin position="533"/>
        <end position="563"/>
    </location>
</feature>
<dbReference type="PANTHER" id="PTHR42855:SF1">
    <property type="entry name" value="ABC TRANSPORTER DOMAIN-CONTAINING PROTEIN"/>
    <property type="match status" value="1"/>
</dbReference>
<dbReference type="PANTHER" id="PTHR42855">
    <property type="entry name" value="ABC TRANSPORTER ATP-BINDING SUBUNIT"/>
    <property type="match status" value="1"/>
</dbReference>
<dbReference type="InterPro" id="IPR051309">
    <property type="entry name" value="ABCF_ATPase"/>
</dbReference>
<keyword evidence="4" id="KW-0175">Coiled coil</keyword>
<dbReference type="Pfam" id="PF16326">
    <property type="entry name" value="ABC_tran_CTD"/>
    <property type="match status" value="1"/>
</dbReference>
<dbReference type="GO" id="GO:0016887">
    <property type="term" value="F:ATP hydrolysis activity"/>
    <property type="evidence" value="ECO:0007669"/>
    <property type="project" value="InterPro"/>
</dbReference>
<dbReference type="InterPro" id="IPR003439">
    <property type="entry name" value="ABC_transporter-like_ATP-bd"/>
</dbReference>
<dbReference type="InterPro" id="IPR003593">
    <property type="entry name" value="AAA+_ATPase"/>
</dbReference>
<dbReference type="AlphaFoldDB" id="A0A2N6QLR3"/>
<dbReference type="InterPro" id="IPR032781">
    <property type="entry name" value="ABC_tran_Xtn"/>
</dbReference>
<name>A0A2N6QLR3_9STAP</name>
<dbReference type="FunFam" id="3.40.50.300:FF:000011">
    <property type="entry name" value="Putative ABC transporter ATP-binding component"/>
    <property type="match status" value="1"/>
</dbReference>
<dbReference type="EMBL" id="PNGG01000001">
    <property type="protein sequence ID" value="PMC20585.1"/>
    <property type="molecule type" value="Genomic_DNA"/>
</dbReference>
<dbReference type="PROSITE" id="PS00211">
    <property type="entry name" value="ABC_TRANSPORTER_1"/>
    <property type="match status" value="1"/>
</dbReference>
<dbReference type="Proteomes" id="UP000235748">
    <property type="component" value="Unassembled WGS sequence"/>
</dbReference>
<dbReference type="CDD" id="cd03221">
    <property type="entry name" value="ABCF_EF-3"/>
    <property type="match status" value="2"/>
</dbReference>
<sequence>MEAYKIEHLNKSYADKVIFDDLNLSISEGERIGLVGINGTGKSSLLKVIAGIDDDYQAEISHPNNYRIRYSSQKQVFNESMTVFEAVLATNTPTLQVIREYEQAVQRYSETQSDDDFKSMMRAQEQMDAHEAWDYSAEIKTILSKLGITDTSKQVKDLSGGQQKRVGLAKTLIEQPDLLLLDEPTNHLDFESINWLINYVKQYPHTVLFVTHDRYFLNEVSTRIIELDRGKLQGYPGNYEDYIAMRAENEMQEQKQQEKQKSLYKQELAWMRAGVRARTTKQQARKDRFKELEQDVKNHHQKEKASLNLASSRLGKQVIELEDVTKVINDKTLFAHFTQIIQNGQQIGIVGPNGAGKTTLLNILCGEDTDYTGTVKIGQTVKIAYFKQTEERLDRDIRMIDYLREESEVAKEQDGTSVSVTQLLERFLFPSNTHGKKLYKLSGGEQKRLYLLKLLVHQPNVLLLDEPTNDLDTETLTILEDYIANFGGSVITVSHDRYFLNKVAQEYWYVHDGQIERILGTFEDYEQYKKQQDKLAAESSKQEQASTSASSSTQSQPRQRKSLSYKEKREYEMLLERIDETEERLAEIEEEMVEASADYEKVKALNEEQAALNETYEADLERWGELEEKQQG</sequence>
<dbReference type="InterPro" id="IPR032524">
    <property type="entry name" value="ABC_tran_C"/>
</dbReference>
<comment type="caution">
    <text evidence="7">The sequence shown here is derived from an EMBL/GenBank/DDBJ whole genome shotgun (WGS) entry which is preliminary data.</text>
</comment>
<gene>
    <name evidence="7" type="ORF">CJ235_02610</name>
</gene>
<proteinExistence type="predicted"/>
<evidence type="ECO:0000256" key="2">
    <source>
        <dbReference type="ARBA" id="ARBA00022741"/>
    </source>
</evidence>